<evidence type="ECO:0000256" key="2">
    <source>
        <dbReference type="ARBA" id="ARBA00007599"/>
    </source>
</evidence>
<dbReference type="GO" id="GO:0005524">
    <property type="term" value="F:ATP binding"/>
    <property type="evidence" value="ECO:0007669"/>
    <property type="project" value="UniProtKB-KW"/>
</dbReference>
<dbReference type="AlphaFoldDB" id="A0A1H7WRW1"/>
<dbReference type="RefSeq" id="WP_091489579.1">
    <property type="nucleotide sequence ID" value="NZ_BJUX01000019.1"/>
</dbReference>
<accession>A0A1H7WRW1</accession>
<keyword evidence="14" id="KW-1185">Reference proteome</keyword>
<protein>
    <recommendedName>
        <fullName evidence="3">tRNA threonylcarbamoyladenosine biosynthesis protein TsaE</fullName>
    </recommendedName>
    <alternativeName>
        <fullName evidence="10">t(6)A37 threonylcarbamoyladenosine biosynthesis protein TsaE</fullName>
    </alternativeName>
</protein>
<gene>
    <name evidence="11" type="ORF">APU01nite_16960</name>
    <name evidence="12" type="ORF">SAMN04488100_13821</name>
</gene>
<reference evidence="12 13" key="1">
    <citation type="submission" date="2016-10" db="EMBL/GenBank/DDBJ databases">
        <authorList>
            <person name="de Groot N.N."/>
        </authorList>
    </citation>
    <scope>NUCLEOTIDE SEQUENCE [LARGE SCALE GENOMIC DNA]</scope>
    <source>
        <strain evidence="12 13">DSM 19182</strain>
    </source>
</reference>
<evidence type="ECO:0000313" key="13">
    <source>
        <dbReference type="Proteomes" id="UP000198548"/>
    </source>
</evidence>
<dbReference type="OrthoDB" id="9815896at2"/>
<evidence type="ECO:0000256" key="5">
    <source>
        <dbReference type="ARBA" id="ARBA00022694"/>
    </source>
</evidence>
<comment type="similarity">
    <text evidence="2">Belongs to the TsaE family.</text>
</comment>
<reference evidence="11 14" key="2">
    <citation type="submission" date="2019-07" db="EMBL/GenBank/DDBJ databases">
        <title>Whole genome shotgun sequence of Alkalibacterium putridalgicola NBRC 103243.</title>
        <authorList>
            <person name="Hosoyama A."/>
            <person name="Uohara A."/>
            <person name="Ohji S."/>
            <person name="Ichikawa N."/>
        </authorList>
    </citation>
    <scope>NUCLEOTIDE SEQUENCE [LARGE SCALE GENOMIC DNA]</scope>
    <source>
        <strain evidence="11 14">NBRC 103243</strain>
    </source>
</reference>
<keyword evidence="5" id="KW-0819">tRNA processing</keyword>
<dbReference type="GO" id="GO:0046872">
    <property type="term" value="F:metal ion binding"/>
    <property type="evidence" value="ECO:0007669"/>
    <property type="project" value="UniProtKB-KW"/>
</dbReference>
<dbReference type="Proteomes" id="UP000321425">
    <property type="component" value="Unassembled WGS sequence"/>
</dbReference>
<proteinExistence type="inferred from homology"/>
<keyword evidence="7" id="KW-0547">Nucleotide-binding</keyword>
<sequence>MKIITENEQETKKIAEKIAGQLEPGMTILLEGQLGAGKTTFTKGIAEGLGIERIIKSPTYTLIKEYMDGRLPLYHMDLYRLEDAEDEDLGLEEYFYGDGVTIVEWGSYMQDELPDKYLMIQISVLPGSDKRELIVTAQGEKYQQIMERLENE</sequence>
<dbReference type="Proteomes" id="UP000198548">
    <property type="component" value="Unassembled WGS sequence"/>
</dbReference>
<dbReference type="GO" id="GO:0005737">
    <property type="term" value="C:cytoplasm"/>
    <property type="evidence" value="ECO:0007669"/>
    <property type="project" value="UniProtKB-SubCell"/>
</dbReference>
<dbReference type="Gene3D" id="3.40.50.300">
    <property type="entry name" value="P-loop containing nucleotide triphosphate hydrolases"/>
    <property type="match status" value="1"/>
</dbReference>
<evidence type="ECO:0000313" key="14">
    <source>
        <dbReference type="Proteomes" id="UP000321425"/>
    </source>
</evidence>
<keyword evidence="9" id="KW-0460">Magnesium</keyword>
<dbReference type="STRING" id="426703.SAMN04488100_13821"/>
<dbReference type="EMBL" id="FOBL01000038">
    <property type="protein sequence ID" value="SEM24201.1"/>
    <property type="molecule type" value="Genomic_DNA"/>
</dbReference>
<name>A0A1H7WRW1_9LACT</name>
<dbReference type="InterPro" id="IPR027417">
    <property type="entry name" value="P-loop_NTPase"/>
</dbReference>
<keyword evidence="6" id="KW-0479">Metal-binding</keyword>
<evidence type="ECO:0000256" key="8">
    <source>
        <dbReference type="ARBA" id="ARBA00022840"/>
    </source>
</evidence>
<dbReference type="Pfam" id="PF02367">
    <property type="entry name" value="TsaE"/>
    <property type="match status" value="1"/>
</dbReference>
<dbReference type="SUPFAM" id="SSF52540">
    <property type="entry name" value="P-loop containing nucleoside triphosphate hydrolases"/>
    <property type="match status" value="1"/>
</dbReference>
<organism evidence="12 13">
    <name type="scientific">Alkalibacterium putridalgicola</name>
    <dbReference type="NCBI Taxonomy" id="426703"/>
    <lineage>
        <taxon>Bacteria</taxon>
        <taxon>Bacillati</taxon>
        <taxon>Bacillota</taxon>
        <taxon>Bacilli</taxon>
        <taxon>Lactobacillales</taxon>
        <taxon>Carnobacteriaceae</taxon>
        <taxon>Alkalibacterium</taxon>
    </lineage>
</organism>
<evidence type="ECO:0000256" key="7">
    <source>
        <dbReference type="ARBA" id="ARBA00022741"/>
    </source>
</evidence>
<dbReference type="NCBIfam" id="TIGR00150">
    <property type="entry name" value="T6A_YjeE"/>
    <property type="match status" value="1"/>
</dbReference>
<dbReference type="EMBL" id="BJUX01000019">
    <property type="protein sequence ID" value="GEK89657.1"/>
    <property type="molecule type" value="Genomic_DNA"/>
</dbReference>
<evidence type="ECO:0000256" key="9">
    <source>
        <dbReference type="ARBA" id="ARBA00022842"/>
    </source>
</evidence>
<evidence type="ECO:0000256" key="6">
    <source>
        <dbReference type="ARBA" id="ARBA00022723"/>
    </source>
</evidence>
<dbReference type="PANTHER" id="PTHR33540">
    <property type="entry name" value="TRNA THREONYLCARBAMOYLADENOSINE BIOSYNTHESIS PROTEIN TSAE"/>
    <property type="match status" value="1"/>
</dbReference>
<keyword evidence="8" id="KW-0067">ATP-binding</keyword>
<comment type="subcellular location">
    <subcellularLocation>
        <location evidence="1">Cytoplasm</location>
    </subcellularLocation>
</comment>
<keyword evidence="4" id="KW-0963">Cytoplasm</keyword>
<evidence type="ECO:0000256" key="1">
    <source>
        <dbReference type="ARBA" id="ARBA00004496"/>
    </source>
</evidence>
<evidence type="ECO:0000256" key="10">
    <source>
        <dbReference type="ARBA" id="ARBA00032441"/>
    </source>
</evidence>
<evidence type="ECO:0000313" key="12">
    <source>
        <dbReference type="EMBL" id="SEM24201.1"/>
    </source>
</evidence>
<evidence type="ECO:0000256" key="3">
    <source>
        <dbReference type="ARBA" id="ARBA00019010"/>
    </source>
</evidence>
<evidence type="ECO:0000313" key="11">
    <source>
        <dbReference type="EMBL" id="GEK89657.1"/>
    </source>
</evidence>
<evidence type="ECO:0000256" key="4">
    <source>
        <dbReference type="ARBA" id="ARBA00022490"/>
    </source>
</evidence>
<dbReference type="PANTHER" id="PTHR33540:SF2">
    <property type="entry name" value="TRNA THREONYLCARBAMOYLADENOSINE BIOSYNTHESIS PROTEIN TSAE"/>
    <property type="match status" value="1"/>
</dbReference>
<dbReference type="InterPro" id="IPR003442">
    <property type="entry name" value="T6A_TsaE"/>
</dbReference>
<dbReference type="GO" id="GO:0002949">
    <property type="term" value="P:tRNA threonylcarbamoyladenosine modification"/>
    <property type="evidence" value="ECO:0007669"/>
    <property type="project" value="InterPro"/>
</dbReference>